<dbReference type="KEGG" id="amj:102566477"/>
<reference evidence="4 5" key="1">
    <citation type="journal article" date="2012" name="Genome Biol.">
        <title>Sequencing three crocodilian genomes to illuminate the evolution of archosaurs and amniotes.</title>
        <authorList>
            <person name="St John J.A."/>
            <person name="Braun E.L."/>
            <person name="Isberg S.R."/>
            <person name="Miles L.G."/>
            <person name="Chong A.Y."/>
            <person name="Gongora J."/>
            <person name="Dalzell P."/>
            <person name="Moran C."/>
            <person name="Bed'hom B."/>
            <person name="Abzhanov A."/>
            <person name="Burgess S.C."/>
            <person name="Cooksey A.M."/>
            <person name="Castoe T.A."/>
            <person name="Crawford N.G."/>
            <person name="Densmore L.D."/>
            <person name="Drew J.C."/>
            <person name="Edwards S.V."/>
            <person name="Faircloth B.C."/>
            <person name="Fujita M.K."/>
            <person name="Greenwold M.J."/>
            <person name="Hoffmann F.G."/>
            <person name="Howard J.M."/>
            <person name="Iguchi T."/>
            <person name="Janes D.E."/>
            <person name="Khan S.Y."/>
            <person name="Kohno S."/>
            <person name="de Koning A.J."/>
            <person name="Lance S.L."/>
            <person name="McCarthy F.M."/>
            <person name="McCormack J.E."/>
            <person name="Merchant M.E."/>
            <person name="Peterson D.G."/>
            <person name="Pollock D.D."/>
            <person name="Pourmand N."/>
            <person name="Raney B.J."/>
            <person name="Roessler K.A."/>
            <person name="Sanford J.R."/>
            <person name="Sawyer R.H."/>
            <person name="Schmidt C.J."/>
            <person name="Triplett E.W."/>
            <person name="Tuberville T.D."/>
            <person name="Venegas-Anaya M."/>
            <person name="Howard J.T."/>
            <person name="Jarvis E.D."/>
            <person name="Guillette L.J.Jr."/>
            <person name="Glenn T.C."/>
            <person name="Green R.E."/>
            <person name="Ray D.A."/>
        </authorList>
    </citation>
    <scope>NUCLEOTIDE SEQUENCE [LARGE SCALE GENOMIC DNA]</scope>
    <source>
        <strain evidence="4">KSC_2009_1</strain>
    </source>
</reference>
<dbReference type="STRING" id="8496.A0A151NBV3"/>
<dbReference type="RefSeq" id="XP_019346968.1">
    <property type="nucleotide sequence ID" value="XM_019491423.2"/>
</dbReference>
<organism evidence="4 5">
    <name type="scientific">Alligator mississippiensis</name>
    <name type="common">American alligator</name>
    <dbReference type="NCBI Taxonomy" id="8496"/>
    <lineage>
        <taxon>Eukaryota</taxon>
        <taxon>Metazoa</taxon>
        <taxon>Chordata</taxon>
        <taxon>Craniata</taxon>
        <taxon>Vertebrata</taxon>
        <taxon>Euteleostomi</taxon>
        <taxon>Archelosauria</taxon>
        <taxon>Archosauria</taxon>
        <taxon>Crocodylia</taxon>
        <taxon>Alligatoridae</taxon>
        <taxon>Alligatorinae</taxon>
        <taxon>Alligator</taxon>
    </lineage>
</organism>
<dbReference type="Pfam" id="PF08613">
    <property type="entry name" value="Cyclin"/>
    <property type="match status" value="1"/>
</dbReference>
<dbReference type="CDD" id="cd20557">
    <property type="entry name" value="CYCLIN_ScPCL1-like"/>
    <property type="match status" value="1"/>
</dbReference>
<sequence>MELSALLRDEEGSFPLGGFQEFTLLPGHQQLSARVRRRLYYGWDADRGLDTLSSPVADIAVELLQKVAPSPIRRLQKKYVSHVSREACISPCSMMLALVYIERLRHRNPEYLQQISSSDLFLISMMVASKYLYDEGEEEEVFNDEWGAAGHVDVRTMNTLEMNFLRAIDWSLYTNPKELFEVLSWLEGRVAEKQGTQRGWFTYTDLCVLLEQDLWQQALGHVSQHLVKVACMLAVVYLTGVAAVFASVAAVHQAVALRGTSPAAFPVPGPSLASAPRDPLPACAGENGTAEEDPCPPGPGIPAPAPSLWGSTVLALPADLAPAPPPLPTHCCTCARANRTAPPAWPDPAPAPHCHACPPCPPWAWAWPPALAPPAWPGPLVLPQCSLEATAGLGRIKSFILPS</sequence>
<name>A0A151NBV3_ALLMI</name>
<evidence type="ECO:0000256" key="3">
    <source>
        <dbReference type="SAM" id="MobiDB-lite"/>
    </source>
</evidence>
<dbReference type="EMBL" id="AKHW03003552">
    <property type="protein sequence ID" value="KYO34296.1"/>
    <property type="molecule type" value="Genomic_DNA"/>
</dbReference>
<dbReference type="Gene3D" id="1.10.472.10">
    <property type="entry name" value="Cyclin-like"/>
    <property type="match status" value="1"/>
</dbReference>
<comment type="caution">
    <text evidence="4">The sequence shown here is derived from an EMBL/GenBank/DDBJ whole genome shotgun (WGS) entry which is preliminary data.</text>
</comment>
<gene>
    <name evidence="4" type="primary">CNPPD1</name>
    <name evidence="4" type="ORF">Y1Q_0024395</name>
</gene>
<dbReference type="OrthoDB" id="244495at2759"/>
<evidence type="ECO:0000256" key="2">
    <source>
        <dbReference type="ARBA" id="ARBA00040808"/>
    </source>
</evidence>
<dbReference type="PANTHER" id="PTHR15615:SF108">
    <property type="entry name" value="PROTEIN CNPPD1"/>
    <property type="match status" value="1"/>
</dbReference>
<dbReference type="GO" id="GO:0016538">
    <property type="term" value="F:cyclin-dependent protein serine/threonine kinase regulator activity"/>
    <property type="evidence" value="ECO:0007669"/>
    <property type="project" value="TreeGrafter"/>
</dbReference>
<protein>
    <recommendedName>
        <fullName evidence="2">Protein CNPPD1</fullName>
    </recommendedName>
</protein>
<dbReference type="eggNOG" id="KOG1674">
    <property type="taxonomic scope" value="Eukaryota"/>
</dbReference>
<comment type="similarity">
    <text evidence="1">Belongs to the CNPPD1 family.</text>
</comment>
<dbReference type="GO" id="GO:0005634">
    <property type="term" value="C:nucleus"/>
    <property type="evidence" value="ECO:0007669"/>
    <property type="project" value="TreeGrafter"/>
</dbReference>
<dbReference type="PANTHER" id="PTHR15615">
    <property type="match status" value="1"/>
</dbReference>
<dbReference type="GO" id="GO:0019901">
    <property type="term" value="F:protein kinase binding"/>
    <property type="evidence" value="ECO:0007669"/>
    <property type="project" value="InterPro"/>
</dbReference>
<evidence type="ECO:0000313" key="4">
    <source>
        <dbReference type="EMBL" id="KYO34296.1"/>
    </source>
</evidence>
<dbReference type="AlphaFoldDB" id="A0A151NBV3"/>
<evidence type="ECO:0000256" key="1">
    <source>
        <dbReference type="ARBA" id="ARBA00038508"/>
    </source>
</evidence>
<keyword evidence="5" id="KW-1185">Reference proteome</keyword>
<dbReference type="Proteomes" id="UP000050525">
    <property type="component" value="Unassembled WGS sequence"/>
</dbReference>
<proteinExistence type="inferred from homology"/>
<dbReference type="GO" id="GO:0000307">
    <property type="term" value="C:cyclin-dependent protein kinase holoenzyme complex"/>
    <property type="evidence" value="ECO:0007669"/>
    <property type="project" value="TreeGrafter"/>
</dbReference>
<evidence type="ECO:0000313" key="5">
    <source>
        <dbReference type="Proteomes" id="UP000050525"/>
    </source>
</evidence>
<dbReference type="GeneID" id="102566477"/>
<dbReference type="CTD" id="27013"/>
<accession>A0A151NBV3</accession>
<feature type="region of interest" description="Disordered" evidence="3">
    <location>
        <begin position="276"/>
        <end position="295"/>
    </location>
</feature>
<dbReference type="InterPro" id="IPR013922">
    <property type="entry name" value="Cyclin_PHO80-like"/>
</dbReference>